<evidence type="ECO:0000313" key="3">
    <source>
        <dbReference type="EMBL" id="RFU96046.1"/>
    </source>
</evidence>
<dbReference type="Proteomes" id="UP000264002">
    <property type="component" value="Unassembled WGS sequence"/>
</dbReference>
<reference evidence="4" key="1">
    <citation type="submission" date="2018-08" db="EMBL/GenBank/DDBJ databases">
        <authorList>
            <person name="Grouzdev D.S."/>
            <person name="Krutkina M.S."/>
        </authorList>
    </citation>
    <scope>NUCLEOTIDE SEQUENCE [LARGE SCALE GENOMIC DNA]</scope>
    <source>
        <strain evidence="4">4-11</strain>
    </source>
</reference>
<name>A0A372ML55_9SPIR</name>
<reference evidence="3 4" key="2">
    <citation type="submission" date="2018-09" db="EMBL/GenBank/DDBJ databases">
        <title>Genome of Sphaerochaeta halotolerans strain 4-11.</title>
        <authorList>
            <person name="Nazina T.N."/>
            <person name="Sokolova D.S."/>
        </authorList>
    </citation>
    <scope>NUCLEOTIDE SEQUENCE [LARGE SCALE GENOMIC DNA]</scope>
    <source>
        <strain evidence="3 4">4-11</strain>
    </source>
</reference>
<dbReference type="PANTHER" id="PTHR43364:SF4">
    <property type="entry name" value="NAD(P)-LINKED OXIDOREDUCTASE SUPERFAMILY PROTEIN"/>
    <property type="match status" value="1"/>
</dbReference>
<dbReference type="SUPFAM" id="SSF51430">
    <property type="entry name" value="NAD(P)-linked oxidoreductase"/>
    <property type="match status" value="1"/>
</dbReference>
<dbReference type="InterPro" id="IPR036812">
    <property type="entry name" value="NAD(P)_OxRdtase_dom_sf"/>
</dbReference>
<dbReference type="GO" id="GO:0016491">
    <property type="term" value="F:oxidoreductase activity"/>
    <property type="evidence" value="ECO:0007669"/>
    <property type="project" value="UniProtKB-KW"/>
</dbReference>
<dbReference type="PRINTS" id="PR00069">
    <property type="entry name" value="ALDKETRDTASE"/>
</dbReference>
<dbReference type="RefSeq" id="WP_117328864.1">
    <property type="nucleotide sequence ID" value="NZ_QUWK01000001.1"/>
</dbReference>
<protein>
    <submittedName>
        <fullName evidence="3">Aldo/keto reductase</fullName>
    </submittedName>
</protein>
<dbReference type="Pfam" id="PF00248">
    <property type="entry name" value="Aldo_ket_red"/>
    <property type="match status" value="1"/>
</dbReference>
<sequence>MKRSSDLALGSWQFGPSHGFWTGGTIQASRLTIRAAYKAGIRHFDTAPAYGNGLAEQLLGSVLFQKTVIIDTKFMPKHPSLVAQDVQKSLDRLKRTSINTLYLHWPSSSVDLRPIVQSAARLIEQEKVHHLGLSNTPLSLVQTLQDLPITFLQVPCSLLWTRGLEEYKQYAKKQGISLVGYSPLGLGLLSGKYPEKPNDRRGDLYVYQGTAYPIYRELLELLSFLARKKSISMAQLALVWARSQDFETVLMGAHSPEQLSPLLETDTFSLDEGEKRLLDEVAGRLCACAPPSWDNLFGHRW</sequence>
<keyword evidence="4" id="KW-1185">Reference proteome</keyword>
<dbReference type="Gene3D" id="3.20.20.100">
    <property type="entry name" value="NADP-dependent oxidoreductase domain"/>
    <property type="match status" value="1"/>
</dbReference>
<keyword evidence="1" id="KW-0560">Oxidoreductase</keyword>
<organism evidence="3 4">
    <name type="scientific">Sphaerochaeta halotolerans</name>
    <dbReference type="NCBI Taxonomy" id="2293840"/>
    <lineage>
        <taxon>Bacteria</taxon>
        <taxon>Pseudomonadati</taxon>
        <taxon>Spirochaetota</taxon>
        <taxon>Spirochaetia</taxon>
        <taxon>Spirochaetales</taxon>
        <taxon>Sphaerochaetaceae</taxon>
        <taxon>Sphaerochaeta</taxon>
    </lineage>
</organism>
<evidence type="ECO:0000259" key="2">
    <source>
        <dbReference type="Pfam" id="PF00248"/>
    </source>
</evidence>
<dbReference type="AlphaFoldDB" id="A0A372ML55"/>
<gene>
    <name evidence="3" type="ORF">DYP60_00210</name>
</gene>
<comment type="caution">
    <text evidence="3">The sequence shown here is derived from an EMBL/GenBank/DDBJ whole genome shotgun (WGS) entry which is preliminary data.</text>
</comment>
<dbReference type="EMBL" id="QUWK01000001">
    <property type="protein sequence ID" value="RFU96046.1"/>
    <property type="molecule type" value="Genomic_DNA"/>
</dbReference>
<evidence type="ECO:0000256" key="1">
    <source>
        <dbReference type="ARBA" id="ARBA00023002"/>
    </source>
</evidence>
<dbReference type="PANTHER" id="PTHR43364">
    <property type="entry name" value="NADH-SPECIFIC METHYLGLYOXAL REDUCTASE-RELATED"/>
    <property type="match status" value="1"/>
</dbReference>
<feature type="domain" description="NADP-dependent oxidoreductase" evidence="2">
    <location>
        <begin position="7"/>
        <end position="281"/>
    </location>
</feature>
<dbReference type="InterPro" id="IPR023210">
    <property type="entry name" value="NADP_OxRdtase_dom"/>
</dbReference>
<dbReference type="InterPro" id="IPR020471">
    <property type="entry name" value="AKR"/>
</dbReference>
<dbReference type="InterPro" id="IPR050523">
    <property type="entry name" value="AKR_Detox_Biosynth"/>
</dbReference>
<dbReference type="OrthoDB" id="9804790at2"/>
<accession>A0A372ML55</accession>
<proteinExistence type="predicted"/>
<evidence type="ECO:0000313" key="4">
    <source>
        <dbReference type="Proteomes" id="UP000264002"/>
    </source>
</evidence>